<dbReference type="PANTHER" id="PTHR30373">
    <property type="entry name" value="UPF0603 PROTEIN YGCG"/>
    <property type="match status" value="1"/>
</dbReference>
<dbReference type="Pfam" id="PF04536">
    <property type="entry name" value="TPM_phosphatase"/>
    <property type="match status" value="1"/>
</dbReference>
<dbReference type="RefSeq" id="WP_015753822.1">
    <property type="nucleotide sequence ID" value="NC_013222.1"/>
</dbReference>
<evidence type="ECO:0000313" key="3">
    <source>
        <dbReference type="Proteomes" id="UP000009049"/>
    </source>
</evidence>
<gene>
    <name evidence="2" type="ordered locus">RB2501_09190</name>
</gene>
<dbReference type="EMBL" id="CP001712">
    <property type="protein sequence ID" value="EAR17066.1"/>
    <property type="molecule type" value="Genomic_DNA"/>
</dbReference>
<dbReference type="KEGG" id="rbi:RB2501_09190"/>
<dbReference type="InterPro" id="IPR007621">
    <property type="entry name" value="TPM_dom"/>
</dbReference>
<organism evidence="2 3">
    <name type="scientific">Robiginitalea biformata (strain ATCC BAA-864 / DSM 15991 / KCTC 12146 / HTCC2501)</name>
    <dbReference type="NCBI Taxonomy" id="313596"/>
    <lineage>
        <taxon>Bacteria</taxon>
        <taxon>Pseudomonadati</taxon>
        <taxon>Bacteroidota</taxon>
        <taxon>Flavobacteriia</taxon>
        <taxon>Flavobacteriales</taxon>
        <taxon>Flavobacteriaceae</taxon>
        <taxon>Robiginitalea</taxon>
    </lineage>
</organism>
<proteinExistence type="predicted"/>
<dbReference type="OrthoDB" id="9786161at2"/>
<sequence length="145" mass="16383">MSEADALLSPEEETEVVRAIREAERQTSGEIRVHLEYTAQGDPMERAREVFLALKMENTRERNGVLIYVAARDHRFAIIGDKGIDKAVPAGFWDSTRDAMQNHFRNGRFAEGLIAGIRSAGRELKTHFPWKPDDTNELSNEISKG</sequence>
<dbReference type="PANTHER" id="PTHR30373:SF8">
    <property type="entry name" value="BLL7265 PROTEIN"/>
    <property type="match status" value="1"/>
</dbReference>
<dbReference type="AlphaFoldDB" id="A4CJF8"/>
<accession>A4CJF8</accession>
<keyword evidence="3" id="KW-1185">Reference proteome</keyword>
<dbReference type="STRING" id="313596.RB2501_09190"/>
<name>A4CJF8_ROBBH</name>
<protein>
    <recommendedName>
        <fullName evidence="1">TPM domain-containing protein</fullName>
    </recommendedName>
</protein>
<dbReference type="Proteomes" id="UP000009049">
    <property type="component" value="Chromosome"/>
</dbReference>
<dbReference type="Gene3D" id="3.10.310.50">
    <property type="match status" value="1"/>
</dbReference>
<dbReference type="eggNOG" id="COG3762">
    <property type="taxonomic scope" value="Bacteria"/>
</dbReference>
<evidence type="ECO:0000313" key="2">
    <source>
        <dbReference type="EMBL" id="EAR17066.1"/>
    </source>
</evidence>
<evidence type="ECO:0000259" key="1">
    <source>
        <dbReference type="Pfam" id="PF04536"/>
    </source>
</evidence>
<reference evidence="2 3" key="1">
    <citation type="journal article" date="2009" name="J. Bacteriol.">
        <title>Complete genome sequence of Robiginitalea biformata HTCC2501.</title>
        <authorList>
            <person name="Oh H.M."/>
            <person name="Giovannoni S.J."/>
            <person name="Lee K."/>
            <person name="Ferriera S."/>
            <person name="Johnson J."/>
            <person name="Cho J.C."/>
        </authorList>
    </citation>
    <scope>NUCLEOTIDE SEQUENCE [LARGE SCALE GENOMIC DNA]</scope>
    <source>
        <strain evidence="3">ATCC BAA-864 / HTCC2501 / KCTC 12146</strain>
    </source>
</reference>
<feature type="domain" description="TPM" evidence="1">
    <location>
        <begin position="5"/>
        <end position="121"/>
    </location>
</feature>
<dbReference type="HOGENOM" id="CLU_086382_1_1_10"/>